<dbReference type="PANTHER" id="PTHR30093">
    <property type="entry name" value="GENERAL SECRETION PATHWAY PROTEIN G"/>
    <property type="match status" value="1"/>
</dbReference>
<keyword evidence="2" id="KW-0472">Membrane</keyword>
<name>A0ABV0EH61_9BURK</name>
<accession>A0ABV0EH61</accession>
<protein>
    <submittedName>
        <fullName evidence="3">Type IV pilin protein</fullName>
    </submittedName>
</protein>
<comment type="caution">
    <text evidence="3">The sequence shown here is derived from an EMBL/GenBank/DDBJ whole genome shotgun (WGS) entry which is preliminary data.</text>
</comment>
<dbReference type="PRINTS" id="PR00813">
    <property type="entry name" value="BCTERIALGSPG"/>
</dbReference>
<dbReference type="InterPro" id="IPR012902">
    <property type="entry name" value="N_methyl_site"/>
</dbReference>
<reference evidence="3 4" key="1">
    <citation type="submission" date="2024-02" db="EMBL/GenBank/DDBJ databases">
        <title>New thermophilic sulfur-oxidizing bacteria from a hot springs of the Uzon caldera (Kamchatka, Russia).</title>
        <authorList>
            <person name="Dukat A.M."/>
            <person name="Elcheninov A.G."/>
            <person name="Frolov E.N."/>
        </authorList>
    </citation>
    <scope>NUCLEOTIDE SEQUENCE [LARGE SCALE GENOMIC DNA]</scope>
    <source>
        <strain evidence="3 4">AK1</strain>
    </source>
</reference>
<dbReference type="PROSITE" id="PS00409">
    <property type="entry name" value="PROKAR_NTER_METHYL"/>
    <property type="match status" value="1"/>
</dbReference>
<evidence type="ECO:0000313" key="4">
    <source>
        <dbReference type="Proteomes" id="UP001482231"/>
    </source>
</evidence>
<gene>
    <name evidence="3" type="ORF">V6E02_12240</name>
</gene>
<keyword evidence="1" id="KW-0488">Methylation</keyword>
<evidence type="ECO:0000256" key="2">
    <source>
        <dbReference type="SAM" id="Phobius"/>
    </source>
</evidence>
<dbReference type="Gene3D" id="3.30.700.10">
    <property type="entry name" value="Glycoprotein, Type 4 Pilin"/>
    <property type="match status" value="1"/>
</dbReference>
<dbReference type="InterPro" id="IPR000983">
    <property type="entry name" value="Bac_GSPG_pilin"/>
</dbReference>
<feature type="transmembrane region" description="Helical" evidence="2">
    <location>
        <begin position="12"/>
        <end position="32"/>
    </location>
</feature>
<dbReference type="EMBL" id="JBAJEX010000015">
    <property type="protein sequence ID" value="MEO1767978.1"/>
    <property type="molecule type" value="Genomic_DNA"/>
</dbReference>
<evidence type="ECO:0000313" key="3">
    <source>
        <dbReference type="EMBL" id="MEO1767978.1"/>
    </source>
</evidence>
<keyword evidence="2" id="KW-1133">Transmembrane helix</keyword>
<organism evidence="3 4">
    <name type="scientific">Thiobacter aerophilum</name>
    <dbReference type="NCBI Taxonomy" id="3121275"/>
    <lineage>
        <taxon>Bacteria</taxon>
        <taxon>Pseudomonadati</taxon>
        <taxon>Pseudomonadota</taxon>
        <taxon>Betaproteobacteria</taxon>
        <taxon>Burkholderiales</taxon>
        <taxon>Thiobacteraceae</taxon>
        <taxon>Thiobacter</taxon>
    </lineage>
</organism>
<keyword evidence="2" id="KW-0812">Transmembrane</keyword>
<dbReference type="SUPFAM" id="SSF54523">
    <property type="entry name" value="Pili subunits"/>
    <property type="match status" value="1"/>
</dbReference>
<dbReference type="InterPro" id="IPR045584">
    <property type="entry name" value="Pilin-like"/>
</dbReference>
<dbReference type="PANTHER" id="PTHR30093:SF47">
    <property type="entry name" value="TYPE IV PILUS NON-CORE MINOR PILIN PILE"/>
    <property type="match status" value="1"/>
</dbReference>
<sequence length="136" mass="14313">MSGSKNSGFTLVELMIVVTIIGILAAIAYPSYVEYVQRSRRAEARAALLGAVQALERYYTERNTYSGATLGVGGIYPSASEHGFYTLALNTPSATSYTLTATPQGSQAGDQCGSFSINEQGVKSVSGGSLPVDVCW</sequence>
<dbReference type="Pfam" id="PF07963">
    <property type="entry name" value="N_methyl"/>
    <property type="match status" value="1"/>
</dbReference>
<dbReference type="NCBIfam" id="TIGR02532">
    <property type="entry name" value="IV_pilin_GFxxxE"/>
    <property type="match status" value="1"/>
</dbReference>
<evidence type="ECO:0000256" key="1">
    <source>
        <dbReference type="ARBA" id="ARBA00022481"/>
    </source>
</evidence>
<proteinExistence type="predicted"/>
<keyword evidence="4" id="KW-1185">Reference proteome</keyword>
<dbReference type="InterPro" id="IPR031982">
    <property type="entry name" value="PilE-like"/>
</dbReference>
<dbReference type="Proteomes" id="UP001482231">
    <property type="component" value="Unassembled WGS sequence"/>
</dbReference>
<dbReference type="Pfam" id="PF16732">
    <property type="entry name" value="ComP_DUS"/>
    <property type="match status" value="1"/>
</dbReference>